<dbReference type="AlphaFoldDB" id="A0A5B6W0E8"/>
<dbReference type="Proteomes" id="UP000325315">
    <property type="component" value="Unassembled WGS sequence"/>
</dbReference>
<dbReference type="EMBL" id="SMMG02000005">
    <property type="protein sequence ID" value="KAA3474638.1"/>
    <property type="molecule type" value="Genomic_DNA"/>
</dbReference>
<evidence type="ECO:0000313" key="1">
    <source>
        <dbReference type="EMBL" id="KAA3474638.1"/>
    </source>
</evidence>
<sequence>MNCRETMLHPCLRKLKEISTRHWIRIILRSRAVLMIALLERANIYQRNQDRPVHRTSQLPL</sequence>
<gene>
    <name evidence="1" type="ORF">EPI10_024904</name>
</gene>
<organism evidence="1 2">
    <name type="scientific">Gossypium australe</name>
    <dbReference type="NCBI Taxonomy" id="47621"/>
    <lineage>
        <taxon>Eukaryota</taxon>
        <taxon>Viridiplantae</taxon>
        <taxon>Streptophyta</taxon>
        <taxon>Embryophyta</taxon>
        <taxon>Tracheophyta</taxon>
        <taxon>Spermatophyta</taxon>
        <taxon>Magnoliopsida</taxon>
        <taxon>eudicotyledons</taxon>
        <taxon>Gunneridae</taxon>
        <taxon>Pentapetalae</taxon>
        <taxon>rosids</taxon>
        <taxon>malvids</taxon>
        <taxon>Malvales</taxon>
        <taxon>Malvaceae</taxon>
        <taxon>Malvoideae</taxon>
        <taxon>Gossypium</taxon>
    </lineage>
</organism>
<protein>
    <submittedName>
        <fullName evidence="1">Uncharacterized protein</fullName>
    </submittedName>
</protein>
<reference evidence="1" key="1">
    <citation type="submission" date="2019-08" db="EMBL/GenBank/DDBJ databases">
        <authorList>
            <person name="Liu F."/>
        </authorList>
    </citation>
    <scope>NUCLEOTIDE SEQUENCE [LARGE SCALE GENOMIC DNA]</scope>
    <source>
        <strain evidence="1">PA1801</strain>
        <tissue evidence="1">Leaf</tissue>
    </source>
</reference>
<comment type="caution">
    <text evidence="1">The sequence shown here is derived from an EMBL/GenBank/DDBJ whole genome shotgun (WGS) entry which is preliminary data.</text>
</comment>
<keyword evidence="2" id="KW-1185">Reference proteome</keyword>
<evidence type="ECO:0000313" key="2">
    <source>
        <dbReference type="Proteomes" id="UP000325315"/>
    </source>
</evidence>
<proteinExistence type="predicted"/>
<name>A0A5B6W0E8_9ROSI</name>
<accession>A0A5B6W0E8</accession>